<name>A0ACD3SN05_9BURK</name>
<dbReference type="Proteomes" id="UP000004277">
    <property type="component" value="Unassembled WGS sequence"/>
</dbReference>
<protein>
    <submittedName>
        <fullName evidence="1">Oxidoreductase</fullName>
    </submittedName>
</protein>
<comment type="caution">
    <text evidence="1">The sequence shown here is derived from an EMBL/GenBank/DDBJ whole genome shotgun (WGS) entry which is preliminary data.</text>
</comment>
<organism evidence="1 2">
    <name type="scientific">Imbroritus primus</name>
    <dbReference type="NCBI Taxonomy" id="3058603"/>
    <lineage>
        <taxon>Bacteria</taxon>
        <taxon>Pseudomonadati</taxon>
        <taxon>Pseudomonadota</taxon>
        <taxon>Betaproteobacteria</taxon>
        <taxon>Burkholderiales</taxon>
        <taxon>Burkholderiaceae</taxon>
        <taxon>Imbroritus</taxon>
    </lineage>
</organism>
<proteinExistence type="predicted"/>
<evidence type="ECO:0000313" key="1">
    <source>
        <dbReference type="EMBL" id="TMS57629.1"/>
    </source>
</evidence>
<accession>A0ACD3SN05</accession>
<reference evidence="1" key="1">
    <citation type="submission" date="2019-05" db="EMBL/GenBank/DDBJ databases">
        <title>Revised genome assembly of Burkholderiaceae (previously Ralstonia) sp. PBA.</title>
        <authorList>
            <person name="Gan H.M."/>
        </authorList>
    </citation>
    <scope>NUCLEOTIDE SEQUENCE</scope>
    <source>
        <strain evidence="1">PBA</strain>
    </source>
</reference>
<dbReference type="EMBL" id="AKCV02000022">
    <property type="protein sequence ID" value="TMS57629.1"/>
    <property type="molecule type" value="Genomic_DNA"/>
</dbReference>
<sequence>MKAGQGIPVRVAEIETVTPLIRRFTFEHADGCALPCFSGGSHIVVEMQGAGRVHRNPYSLMSAPDETRYYQIGVRRVDEGRGGSRFMHEQVRKGTVLRISAPVNLFPLVRTRRKHILLAGGIGITPFFAHIVELRRLAVDFELHYAVRDASHAGLANDLRDLAGERLHLYLEDRGQTIDMDAVLRGQPLGTDVYVCGPAGMIEATRAAARAAGWADSHVHWEQFSAPPPGEPFDVELAHSGIRVHVGADISLLEAIEAAGVDAPSLCRGGVCGQCELGVLDLDGELQHNDHYLSPEVRASGSRIMPCVSRARCRRLVLAL</sequence>
<gene>
    <name evidence="1" type="ORF">MW7_012135</name>
</gene>
<evidence type="ECO:0000313" key="2">
    <source>
        <dbReference type="Proteomes" id="UP000004277"/>
    </source>
</evidence>
<keyword evidence="2" id="KW-1185">Reference proteome</keyword>